<dbReference type="Proteomes" id="UP001418222">
    <property type="component" value="Unassembled WGS sequence"/>
</dbReference>
<evidence type="ECO:0000313" key="2">
    <source>
        <dbReference type="EMBL" id="KAK8948905.1"/>
    </source>
</evidence>
<evidence type="ECO:0000313" key="3">
    <source>
        <dbReference type="Proteomes" id="UP001418222"/>
    </source>
</evidence>
<protein>
    <submittedName>
        <fullName evidence="2">Uncharacterized protein</fullName>
    </submittedName>
</protein>
<sequence length="704" mass="79253">MMEKRSSYGQEDIVNLKLQLEAGQVKLLSRLEEEEQEKAALMGRIQRLTKLILVSTKNTLSSNVTGMVVHRRRHSFGEDELAYLPDRKRECAIDDDVTSFDSELSGEGRCGVSLDSLKFDKKNRKRGMLGWFKSKKSDHLHGLSPNVDYESSANGSPLQVSQHQMIFSDITDGQKNSVNQKGDDLSLIVNYFSEKTKAGDLFSATANGRQPPPTGTTILDEMDLLSEQVKLLAGELALCTSSLKRLAEQASNNPEDPNIQDQMHSLTDDINVKKVQMRVLEQRMIGSLDDAPLSLSSIKMSQALSKITTQLSEKTFEHEIMSADNRILQEQLQMKMSENTSLQETIKTLNAQINYCLGKIQENGHSVCKNSLVNSFIENESEGMSKDSSLKEIISISMNEESIVDISELPLRSQVLTQSAEIENLKQKNERLEEEKKFLQIHCQELIEEASYARELAAAAAEELKNITEEITKLSYENSKLTDGLTAFKQTIAGGVAKFHRQVVFDENNADDYFKKSEDNALLEELRNQLLIRSERESSLEAALSMTVQREHGLQKHYDDVKQREQDLENELANMWVTVAKLKKNDMVPEEIMPEGFGELAFHPLRSGSSIGNGCSGVRSKGSDCLHEHQITSFEDIRSAFDYERKRCKELQVVISKLKAEDLSGLDVKALEVMQDFHVEALSKICQEKLKNRTQLNQDDGSVD</sequence>
<keyword evidence="3" id="KW-1185">Reference proteome</keyword>
<proteinExistence type="predicted"/>
<comment type="caution">
    <text evidence="2">The sequence shown here is derived from an EMBL/GenBank/DDBJ whole genome shotgun (WGS) entry which is preliminary data.</text>
</comment>
<evidence type="ECO:0000256" key="1">
    <source>
        <dbReference type="SAM" id="Coils"/>
    </source>
</evidence>
<reference evidence="2 3" key="1">
    <citation type="journal article" date="2022" name="Nat. Plants">
        <title>Genomes of leafy and leafless Platanthera orchids illuminate the evolution of mycoheterotrophy.</title>
        <authorList>
            <person name="Li M.H."/>
            <person name="Liu K.W."/>
            <person name="Li Z."/>
            <person name="Lu H.C."/>
            <person name="Ye Q.L."/>
            <person name="Zhang D."/>
            <person name="Wang J.Y."/>
            <person name="Li Y.F."/>
            <person name="Zhong Z.M."/>
            <person name="Liu X."/>
            <person name="Yu X."/>
            <person name="Liu D.K."/>
            <person name="Tu X.D."/>
            <person name="Liu B."/>
            <person name="Hao Y."/>
            <person name="Liao X.Y."/>
            <person name="Jiang Y.T."/>
            <person name="Sun W.H."/>
            <person name="Chen J."/>
            <person name="Chen Y.Q."/>
            <person name="Ai Y."/>
            <person name="Zhai J.W."/>
            <person name="Wu S.S."/>
            <person name="Zhou Z."/>
            <person name="Hsiao Y.Y."/>
            <person name="Wu W.L."/>
            <person name="Chen Y.Y."/>
            <person name="Lin Y.F."/>
            <person name="Hsu J.L."/>
            <person name="Li C.Y."/>
            <person name="Wang Z.W."/>
            <person name="Zhao X."/>
            <person name="Zhong W.Y."/>
            <person name="Ma X.K."/>
            <person name="Ma L."/>
            <person name="Huang J."/>
            <person name="Chen G.Z."/>
            <person name="Huang M.Z."/>
            <person name="Huang L."/>
            <person name="Peng D.H."/>
            <person name="Luo Y.B."/>
            <person name="Zou S.Q."/>
            <person name="Chen S.P."/>
            <person name="Lan S."/>
            <person name="Tsai W.C."/>
            <person name="Van de Peer Y."/>
            <person name="Liu Z.J."/>
        </authorList>
    </citation>
    <scope>NUCLEOTIDE SEQUENCE [LARGE SCALE GENOMIC DNA]</scope>
    <source>
        <strain evidence="2">Lor287</strain>
    </source>
</reference>
<dbReference type="EMBL" id="JBBWWQ010000004">
    <property type="protein sequence ID" value="KAK8948905.1"/>
    <property type="molecule type" value="Genomic_DNA"/>
</dbReference>
<feature type="coiled-coil region" evidence="1">
    <location>
        <begin position="415"/>
        <end position="477"/>
    </location>
</feature>
<dbReference type="AlphaFoldDB" id="A0AAP0GAZ4"/>
<accession>A0AAP0GAZ4</accession>
<gene>
    <name evidence="2" type="ORF">KSP39_PZI005976</name>
</gene>
<organism evidence="2 3">
    <name type="scientific">Platanthera zijinensis</name>
    <dbReference type="NCBI Taxonomy" id="2320716"/>
    <lineage>
        <taxon>Eukaryota</taxon>
        <taxon>Viridiplantae</taxon>
        <taxon>Streptophyta</taxon>
        <taxon>Embryophyta</taxon>
        <taxon>Tracheophyta</taxon>
        <taxon>Spermatophyta</taxon>
        <taxon>Magnoliopsida</taxon>
        <taxon>Liliopsida</taxon>
        <taxon>Asparagales</taxon>
        <taxon>Orchidaceae</taxon>
        <taxon>Orchidoideae</taxon>
        <taxon>Orchideae</taxon>
        <taxon>Orchidinae</taxon>
        <taxon>Platanthera</taxon>
    </lineage>
</organism>
<keyword evidence="1" id="KW-0175">Coiled coil</keyword>
<name>A0AAP0GAZ4_9ASPA</name>